<evidence type="ECO:0008006" key="4">
    <source>
        <dbReference type="Google" id="ProtNLM"/>
    </source>
</evidence>
<proteinExistence type="predicted"/>
<organism evidence="2 3">
    <name type="scientific">Tistlia consotensis USBA 355</name>
    <dbReference type="NCBI Taxonomy" id="560819"/>
    <lineage>
        <taxon>Bacteria</taxon>
        <taxon>Pseudomonadati</taxon>
        <taxon>Pseudomonadota</taxon>
        <taxon>Alphaproteobacteria</taxon>
        <taxon>Rhodospirillales</taxon>
        <taxon>Rhodovibrionaceae</taxon>
        <taxon>Tistlia</taxon>
    </lineage>
</organism>
<keyword evidence="3" id="KW-1185">Reference proteome</keyword>
<feature type="chain" id="PRO_5012802909" description="Alpha/beta hydrolase family protein" evidence="1">
    <location>
        <begin position="36"/>
        <end position="301"/>
    </location>
</feature>
<dbReference type="InterPro" id="IPR029058">
    <property type="entry name" value="AB_hydrolase_fold"/>
</dbReference>
<evidence type="ECO:0000313" key="3">
    <source>
        <dbReference type="Proteomes" id="UP000192917"/>
    </source>
</evidence>
<dbReference type="Proteomes" id="UP000192917">
    <property type="component" value="Unassembled WGS sequence"/>
</dbReference>
<protein>
    <recommendedName>
        <fullName evidence="4">Alpha/beta hydrolase family protein</fullName>
    </recommendedName>
</protein>
<evidence type="ECO:0000313" key="2">
    <source>
        <dbReference type="EMBL" id="SMF83771.1"/>
    </source>
</evidence>
<evidence type="ECO:0000256" key="1">
    <source>
        <dbReference type="SAM" id="SignalP"/>
    </source>
</evidence>
<dbReference type="EMBL" id="FWZX01000051">
    <property type="protein sequence ID" value="SMF83771.1"/>
    <property type="molecule type" value="Genomic_DNA"/>
</dbReference>
<gene>
    <name evidence="2" type="ORF">SAMN05428998_15111</name>
</gene>
<sequence>MRALRCVPAPSRRPAGLLPGLLGLLVLLAAPPAGAASLEATPVEAAPVEGAWLGPVGLADPADPLSLTAPGDLLLVIYNHGSRAEFRQDRCDPTGGGTPPAVAGLAGRPAGRLTVAVFAFCTRTRLGRFDERTGEGEPKVVLRAAEIAGLAARFAAAGVPPRRIVLAGQSAGGWASLLAAARSGEPLGGVIAFAPAFAGKAAGRPARWRQLRDAQAAELAARPRLPALVYAFPGDRFEPPADLAFLAGVPDLTLVTWQPPAGVACARHEAHLGAFTDCFRAAEEGRLLGFLAERARTAGGA</sequence>
<dbReference type="SUPFAM" id="SSF53474">
    <property type="entry name" value="alpha/beta-Hydrolases"/>
    <property type="match status" value="1"/>
</dbReference>
<reference evidence="2 3" key="1">
    <citation type="submission" date="2017-04" db="EMBL/GenBank/DDBJ databases">
        <authorList>
            <person name="Afonso C.L."/>
            <person name="Miller P.J."/>
            <person name="Scott M.A."/>
            <person name="Spackman E."/>
            <person name="Goraichik I."/>
            <person name="Dimitrov K.M."/>
            <person name="Suarez D.L."/>
            <person name="Swayne D.E."/>
        </authorList>
    </citation>
    <scope>NUCLEOTIDE SEQUENCE [LARGE SCALE GENOMIC DNA]</scope>
    <source>
        <strain evidence="2 3">USBA 355</strain>
    </source>
</reference>
<name>A0A1Y6CXP4_9PROT</name>
<dbReference type="Gene3D" id="3.40.50.1820">
    <property type="entry name" value="alpha/beta hydrolase"/>
    <property type="match status" value="1"/>
</dbReference>
<dbReference type="AlphaFoldDB" id="A0A1Y6CXP4"/>
<accession>A0A1Y6CXP4</accession>
<keyword evidence="1" id="KW-0732">Signal</keyword>
<dbReference type="RefSeq" id="WP_085127211.1">
    <property type="nucleotide sequence ID" value="NZ_FWZX01000051.1"/>
</dbReference>
<dbReference type="STRING" id="560819.SAMN05428998_15111"/>
<feature type="signal peptide" evidence="1">
    <location>
        <begin position="1"/>
        <end position="35"/>
    </location>
</feature>